<keyword evidence="3" id="KW-0445">Lipid transport</keyword>
<feature type="compositionally biased region" description="Basic and acidic residues" evidence="6">
    <location>
        <begin position="415"/>
        <end position="443"/>
    </location>
</feature>
<reference evidence="10" key="1">
    <citation type="submission" date="2023-03" db="EMBL/GenBank/DDBJ databases">
        <title>Chromosome-scale reference genome and RAD-based genetic map of yellow starthistle (Centaurea solstitialis) reveal putative structural variation and QTLs associated with invader traits.</title>
        <authorList>
            <person name="Reatini B."/>
            <person name="Cang F.A."/>
            <person name="Jiang Q."/>
            <person name="Mckibben M.T.W."/>
            <person name="Barker M.S."/>
            <person name="Rieseberg L.H."/>
            <person name="Dlugosch K.M."/>
        </authorList>
    </citation>
    <scope>NUCLEOTIDE SEQUENCE</scope>
    <source>
        <strain evidence="10">CAN-66</strain>
        <tissue evidence="10">Leaf</tissue>
    </source>
</reference>
<keyword evidence="5 7" id="KW-0472">Membrane</keyword>
<evidence type="ECO:0000256" key="7">
    <source>
        <dbReference type="SAM" id="Phobius"/>
    </source>
</evidence>
<dbReference type="Gene3D" id="2.60.40.150">
    <property type="entry name" value="C2 domain"/>
    <property type="match status" value="1"/>
</dbReference>
<evidence type="ECO:0000313" key="11">
    <source>
        <dbReference type="Proteomes" id="UP001172457"/>
    </source>
</evidence>
<dbReference type="EMBL" id="JARYMX010000008">
    <property type="protein sequence ID" value="KAJ9537857.1"/>
    <property type="molecule type" value="Genomic_DNA"/>
</dbReference>
<gene>
    <name evidence="10" type="ORF">OSB04_030590</name>
</gene>
<dbReference type="SUPFAM" id="SSF49562">
    <property type="entry name" value="C2 domain (Calcium/lipid-binding domain, CaLB)"/>
    <property type="match status" value="1"/>
</dbReference>
<feature type="compositionally biased region" description="Basic and acidic residues" evidence="6">
    <location>
        <begin position="538"/>
        <end position="557"/>
    </location>
</feature>
<dbReference type="Pfam" id="PF25669">
    <property type="entry name" value="SMP_MUG190-like"/>
    <property type="match status" value="1"/>
</dbReference>
<name>A0AA38VWU5_9ASTR</name>
<dbReference type="GO" id="GO:0016020">
    <property type="term" value="C:membrane"/>
    <property type="evidence" value="ECO:0007669"/>
    <property type="project" value="UniProtKB-SubCell"/>
</dbReference>
<proteinExistence type="predicted"/>
<feature type="compositionally biased region" description="Basic and acidic residues" evidence="6">
    <location>
        <begin position="598"/>
        <end position="609"/>
    </location>
</feature>
<dbReference type="PROSITE" id="PS51847">
    <property type="entry name" value="SMP"/>
    <property type="match status" value="1"/>
</dbReference>
<dbReference type="Proteomes" id="UP001172457">
    <property type="component" value="Chromosome 8"/>
</dbReference>
<dbReference type="Pfam" id="PF00168">
    <property type="entry name" value="C2"/>
    <property type="match status" value="1"/>
</dbReference>
<evidence type="ECO:0000256" key="5">
    <source>
        <dbReference type="ARBA" id="ARBA00023136"/>
    </source>
</evidence>
<keyword evidence="7" id="KW-1133">Transmembrane helix</keyword>
<accession>A0AA38VWU5</accession>
<sequence length="747" mass="84920">MDVTEASIIHHVGIVFMVIWLLASFDYCHPIVYFISLIYLYLVHENFSTRFRRKVRFEERRQANQKRVLSDSESVRWMNHMVEKIWPICMENIVSQRILLPIIPWFLEKYKPWTVKEAMVQKLYMGRSPPMITEMRVCRQSTSDDHLVLELGLNFRTADDMSAILAVKLTKRLGFGMSAKMHLTGMHVEGKVLVGVKFLPKWPFLGRVRLCFVEPPYFQMTVKPMFAHGLDVTEVPGIAGWLDKLLTVAFEETLVEPNMLVVDFEKFVSPESDTWFSVDAKDPIAYTLVEVVEGSDMKPSDMNGLADPYVKGQLGAYRFRTKIKRKTLTPKWLEEFKIPITSWDSPNTLEIEVRDKDHFVDDTLGDCCIKINDFRDGERHDMWLPLRNIKMGRLHLAIRVIEVDGKVTEQPCDMDAPKSENKKTSFAAEKEDGTVSKLPEKSEQAVADDYEPIDVEGQRETGIWVHRPGDEVAQVWEQRKGKNRVRKDGESVNSSIKPEPYPNDSSSTDESLEGKKPKSKNPVRRGFRKIGSLFHRSPKAEDDKSRTVNEDWEKDSPRQNVRAVNAKVIGVNLVMPTEDNVLSPGQESSEGSDQDNPDPEKRKVRDKVKGILKHTGNSARGMFHALSRKGSDKEKNVDSPVQSEYSGEGSIASPEFRPKGLVIPDVPDTSRVSSSSKSEDEPYLVTSKTTTSSHLSPTDEVKEEDDPNKLTTDAVDVNATDIDDSGKMTEEIPDSERMTKRLLILEG</sequence>
<evidence type="ECO:0000256" key="3">
    <source>
        <dbReference type="ARBA" id="ARBA00023055"/>
    </source>
</evidence>
<dbReference type="InterPro" id="IPR035892">
    <property type="entry name" value="C2_domain_sf"/>
</dbReference>
<protein>
    <recommendedName>
        <fullName evidence="12">C2 domain-containing protein</fullName>
    </recommendedName>
</protein>
<evidence type="ECO:0000256" key="2">
    <source>
        <dbReference type="ARBA" id="ARBA00022448"/>
    </source>
</evidence>
<feature type="domain" description="C2" evidence="8">
    <location>
        <begin position="270"/>
        <end position="384"/>
    </location>
</feature>
<keyword evidence="2" id="KW-0813">Transport</keyword>
<dbReference type="PANTHER" id="PTHR47042">
    <property type="entry name" value="C2 DOMAIN-CONTAINING PROTEIN-LIKE"/>
    <property type="match status" value="1"/>
</dbReference>
<evidence type="ECO:0000259" key="9">
    <source>
        <dbReference type="PROSITE" id="PS51847"/>
    </source>
</evidence>
<comment type="caution">
    <text evidence="10">The sequence shown here is derived from an EMBL/GenBank/DDBJ whole genome shotgun (WGS) entry which is preliminary data.</text>
</comment>
<keyword evidence="4" id="KW-0446">Lipid-binding</keyword>
<dbReference type="PANTHER" id="PTHR47042:SF7">
    <property type="entry name" value="C2 DOMAIN, SYNAPTOTAGMIN-LIKE MITOCHONDRIAL-LIPID-BINDING DOMAIN, C2 DOMAIN SUPERFAMILY"/>
    <property type="match status" value="1"/>
</dbReference>
<dbReference type="GO" id="GO:0006869">
    <property type="term" value="P:lipid transport"/>
    <property type="evidence" value="ECO:0007669"/>
    <property type="project" value="UniProtKB-KW"/>
</dbReference>
<organism evidence="10 11">
    <name type="scientific">Centaurea solstitialis</name>
    <name type="common">yellow star-thistle</name>
    <dbReference type="NCBI Taxonomy" id="347529"/>
    <lineage>
        <taxon>Eukaryota</taxon>
        <taxon>Viridiplantae</taxon>
        <taxon>Streptophyta</taxon>
        <taxon>Embryophyta</taxon>
        <taxon>Tracheophyta</taxon>
        <taxon>Spermatophyta</taxon>
        <taxon>Magnoliopsida</taxon>
        <taxon>eudicotyledons</taxon>
        <taxon>Gunneridae</taxon>
        <taxon>Pentapetalae</taxon>
        <taxon>asterids</taxon>
        <taxon>campanulids</taxon>
        <taxon>Asterales</taxon>
        <taxon>Asteraceae</taxon>
        <taxon>Carduoideae</taxon>
        <taxon>Cardueae</taxon>
        <taxon>Centaureinae</taxon>
        <taxon>Centaurea</taxon>
    </lineage>
</organism>
<evidence type="ECO:0000259" key="8">
    <source>
        <dbReference type="PROSITE" id="PS50004"/>
    </source>
</evidence>
<dbReference type="InterPro" id="IPR031468">
    <property type="entry name" value="SMP_LBD"/>
</dbReference>
<keyword evidence="7" id="KW-0812">Transmembrane</keyword>
<comment type="subcellular location">
    <subcellularLocation>
        <location evidence="1">Membrane</location>
    </subcellularLocation>
</comment>
<evidence type="ECO:0000256" key="4">
    <source>
        <dbReference type="ARBA" id="ARBA00023121"/>
    </source>
</evidence>
<dbReference type="CDD" id="cd21669">
    <property type="entry name" value="SMP_SF"/>
    <property type="match status" value="1"/>
</dbReference>
<dbReference type="PROSITE" id="PS50004">
    <property type="entry name" value="C2"/>
    <property type="match status" value="1"/>
</dbReference>
<dbReference type="AlphaFoldDB" id="A0AA38VWU5"/>
<evidence type="ECO:0000256" key="1">
    <source>
        <dbReference type="ARBA" id="ARBA00004370"/>
    </source>
</evidence>
<feature type="compositionally biased region" description="Basic residues" evidence="6">
    <location>
        <begin position="517"/>
        <end position="528"/>
    </location>
</feature>
<feature type="transmembrane region" description="Helical" evidence="7">
    <location>
        <begin position="7"/>
        <end position="25"/>
    </location>
</feature>
<keyword evidence="11" id="KW-1185">Reference proteome</keyword>
<evidence type="ECO:0000313" key="10">
    <source>
        <dbReference type="EMBL" id="KAJ9537857.1"/>
    </source>
</evidence>
<feature type="region of interest" description="Disordered" evidence="6">
    <location>
        <begin position="410"/>
        <end position="454"/>
    </location>
</feature>
<dbReference type="InterPro" id="IPR000008">
    <property type="entry name" value="C2_dom"/>
</dbReference>
<dbReference type="CDD" id="cd00030">
    <property type="entry name" value="C2"/>
    <property type="match status" value="1"/>
</dbReference>
<dbReference type="SMART" id="SM00239">
    <property type="entry name" value="C2"/>
    <property type="match status" value="1"/>
</dbReference>
<feature type="region of interest" description="Disordered" evidence="6">
    <location>
        <begin position="475"/>
        <end position="711"/>
    </location>
</feature>
<evidence type="ECO:0008006" key="12">
    <source>
        <dbReference type="Google" id="ProtNLM"/>
    </source>
</evidence>
<dbReference type="GO" id="GO:0008289">
    <property type="term" value="F:lipid binding"/>
    <property type="evidence" value="ECO:0007669"/>
    <property type="project" value="UniProtKB-KW"/>
</dbReference>
<feature type="compositionally biased region" description="Polar residues" evidence="6">
    <location>
        <begin position="686"/>
        <end position="696"/>
    </location>
</feature>
<feature type="domain" description="SMP-LTD" evidence="9">
    <location>
        <begin position="71"/>
        <end position="265"/>
    </location>
</feature>
<dbReference type="InterPro" id="IPR052847">
    <property type="entry name" value="Ext_Synaptotagmin/KAHRP-like"/>
</dbReference>
<evidence type="ECO:0000256" key="6">
    <source>
        <dbReference type="SAM" id="MobiDB-lite"/>
    </source>
</evidence>